<evidence type="ECO:0000313" key="1">
    <source>
        <dbReference type="EMBL" id="KOF87486.1"/>
    </source>
</evidence>
<sequence>FASFYPEWCVLVGQKSSHSVCICMIHQNLKLLRSSIGLENSYHHLIEMMVCDRDSKECMIHLCENCPGIETVQEFFKHLE</sequence>
<gene>
    <name evidence="1" type="ORF">OCBIM_22016769mg</name>
</gene>
<dbReference type="EMBL" id="KQ418395">
    <property type="protein sequence ID" value="KOF87486.1"/>
    <property type="molecule type" value="Genomic_DNA"/>
</dbReference>
<proteinExistence type="predicted"/>
<organism evidence="1">
    <name type="scientific">Octopus bimaculoides</name>
    <name type="common">California two-spotted octopus</name>
    <dbReference type="NCBI Taxonomy" id="37653"/>
    <lineage>
        <taxon>Eukaryota</taxon>
        <taxon>Metazoa</taxon>
        <taxon>Spiralia</taxon>
        <taxon>Lophotrochozoa</taxon>
        <taxon>Mollusca</taxon>
        <taxon>Cephalopoda</taxon>
        <taxon>Coleoidea</taxon>
        <taxon>Octopodiformes</taxon>
        <taxon>Octopoda</taxon>
        <taxon>Incirrata</taxon>
        <taxon>Octopodidae</taxon>
        <taxon>Octopus</taxon>
    </lineage>
</organism>
<dbReference type="AlphaFoldDB" id="A0A0L8HDS1"/>
<name>A0A0L8HDS1_OCTBM</name>
<accession>A0A0L8HDS1</accession>
<reference evidence="1" key="1">
    <citation type="submission" date="2015-07" db="EMBL/GenBank/DDBJ databases">
        <title>MeaNS - Measles Nucleotide Surveillance Program.</title>
        <authorList>
            <person name="Tran T."/>
            <person name="Druce J."/>
        </authorList>
    </citation>
    <scope>NUCLEOTIDE SEQUENCE</scope>
    <source>
        <strain evidence="1">UCB-OBI-ISO-001</strain>
        <tissue evidence="1">Gonad</tissue>
    </source>
</reference>
<dbReference type="STRING" id="37653.A0A0L8HDS1"/>
<feature type="non-terminal residue" evidence="1">
    <location>
        <position position="1"/>
    </location>
</feature>
<protein>
    <submittedName>
        <fullName evidence="1">Uncharacterized protein</fullName>
    </submittedName>
</protein>